<evidence type="ECO:0000313" key="11">
    <source>
        <dbReference type="EMBL" id="SAL01465.1"/>
    </source>
</evidence>
<dbReference type="Gene3D" id="3.40.640.10">
    <property type="entry name" value="Type I PLP-dependent aspartate aminotransferase-like (Major domain)"/>
    <property type="match status" value="1"/>
</dbReference>
<accession>A0A158E3L2</accession>
<proteinExistence type="inferred from homology"/>
<comment type="subcellular location">
    <subcellularLocation>
        <location evidence="8">Cytoplasm</location>
    </subcellularLocation>
</comment>
<keyword evidence="4 8" id="KW-0663">Pyridoxal phosphate</keyword>
<organism evidence="11 12">
    <name type="scientific">Caballeronia calidae</name>
    <dbReference type="NCBI Taxonomy" id="1777139"/>
    <lineage>
        <taxon>Bacteria</taxon>
        <taxon>Pseudomonadati</taxon>
        <taxon>Pseudomonadota</taxon>
        <taxon>Betaproteobacteria</taxon>
        <taxon>Burkholderiales</taxon>
        <taxon>Burkholderiaceae</taxon>
        <taxon>Caballeronia</taxon>
    </lineage>
</organism>
<feature type="domain" description="L-seryl-tRNA selenium transferase N-terminal" evidence="10">
    <location>
        <begin position="17"/>
        <end position="55"/>
    </location>
</feature>
<dbReference type="RefSeq" id="WP_062610223.1">
    <property type="nucleotide sequence ID" value="NZ_FCOX02000045.1"/>
</dbReference>
<dbReference type="EC" id="2.9.1.1" evidence="8"/>
<keyword evidence="6 8" id="KW-0711">Selenium</keyword>
<evidence type="ECO:0000256" key="7">
    <source>
        <dbReference type="ARBA" id="ARBA00044507"/>
    </source>
</evidence>
<evidence type="ECO:0000313" key="12">
    <source>
        <dbReference type="Proteomes" id="UP000071859"/>
    </source>
</evidence>
<dbReference type="InterPro" id="IPR015421">
    <property type="entry name" value="PyrdxlP-dep_Trfase_major"/>
</dbReference>
<comment type="function">
    <text evidence="8">Converts seryl-tRNA(Sec) to selenocysteinyl-tRNA(Sec) required for selenoprotein biosynthesis.</text>
</comment>
<dbReference type="PANTHER" id="PTHR32328:SF0">
    <property type="entry name" value="L-SERYL-TRNA(SEC) SELENIUM TRANSFERASE"/>
    <property type="match status" value="1"/>
</dbReference>
<comment type="caution">
    <text evidence="11">The sequence shown here is derived from an EMBL/GenBank/DDBJ whole genome shotgun (WGS) entry which is preliminary data.</text>
</comment>
<keyword evidence="2 8" id="KW-0963">Cytoplasm</keyword>
<dbReference type="UniPathway" id="UPA00906">
    <property type="reaction ID" value="UER00896"/>
</dbReference>
<evidence type="ECO:0000256" key="2">
    <source>
        <dbReference type="ARBA" id="ARBA00022490"/>
    </source>
</evidence>
<gene>
    <name evidence="8" type="primary">selA</name>
    <name evidence="11" type="ORF">AWB78_06147</name>
</gene>
<dbReference type="PANTHER" id="PTHR32328">
    <property type="entry name" value="L-SERYL-TRNA(SEC) SELENIUM TRANSFERASE"/>
    <property type="match status" value="1"/>
</dbReference>
<evidence type="ECO:0000256" key="4">
    <source>
        <dbReference type="ARBA" id="ARBA00022898"/>
    </source>
</evidence>
<comment type="pathway">
    <text evidence="8">Aminoacyl-tRNA biosynthesis; selenocysteinyl-tRNA(Sec) biosynthesis; selenocysteinyl-tRNA(Sec) from L-seryl-tRNA(Sec) (bacterial route): step 1/1.</text>
</comment>
<dbReference type="InterPro" id="IPR025862">
    <property type="entry name" value="SelA_trans_N_dom"/>
</dbReference>
<dbReference type="Gene3D" id="3.90.1150.180">
    <property type="match status" value="1"/>
</dbReference>
<dbReference type="GO" id="GO:0004125">
    <property type="term" value="F:L-seryl-tRNA(Sec) selenium transferase activity"/>
    <property type="evidence" value="ECO:0007669"/>
    <property type="project" value="UniProtKB-UniRule"/>
</dbReference>
<dbReference type="SUPFAM" id="SSF53383">
    <property type="entry name" value="PLP-dependent transferases"/>
    <property type="match status" value="1"/>
</dbReference>
<dbReference type="GO" id="GO:0001514">
    <property type="term" value="P:selenocysteine incorporation"/>
    <property type="evidence" value="ECO:0007669"/>
    <property type="project" value="UniProtKB-UniRule"/>
</dbReference>
<comment type="similarity">
    <text evidence="7 8">Belongs to the SelA family.</text>
</comment>
<keyword evidence="12" id="KW-1185">Reference proteome</keyword>
<evidence type="ECO:0000256" key="1">
    <source>
        <dbReference type="ARBA" id="ARBA00001933"/>
    </source>
</evidence>
<comment type="cofactor">
    <cofactor evidence="1 8 9">
        <name>pyridoxal 5'-phosphate</name>
        <dbReference type="ChEBI" id="CHEBI:597326"/>
    </cofactor>
</comment>
<name>A0A158E3L2_9BURK</name>
<feature type="modified residue" description="N6-(pyridoxal phosphate)lysine" evidence="8 9">
    <location>
        <position position="304"/>
    </location>
</feature>
<dbReference type="InterPro" id="IPR004534">
    <property type="entry name" value="SelA_trans"/>
</dbReference>
<reference evidence="11" key="1">
    <citation type="submission" date="2016-01" db="EMBL/GenBank/DDBJ databases">
        <authorList>
            <person name="Peeters C."/>
        </authorList>
    </citation>
    <scope>NUCLEOTIDE SEQUENCE</scope>
    <source>
        <strain evidence="11">LMG 29321</strain>
    </source>
</reference>
<dbReference type="Pfam" id="PF03841">
    <property type="entry name" value="SelA"/>
    <property type="match status" value="1"/>
</dbReference>
<keyword evidence="5 8" id="KW-0648">Protein biosynthesis</keyword>
<sequence length="478" mass="50956">MSDVTGNDGGELRALMARVPSVERVLASAEFEAVIAGYGRTQTLAALRATLDTWRVDAQAGRASVDALSDEQLARTVDASLAKRARSNVRSVFNLTGTVLHTNLGRALLPDEAVKAVADILTRPANLEFDLETGARGDRDDLINGLICELTGAEAATVVNNNAAAVLLTLSALASRKEVIVSRGELVEIGGAFRIPDIMSRAGAKLREVGTTNRTHLKDYDEAIGPKTALLMKVHCSNYAVSGFTKEVTIAELAPLAKARGLPVAVDLGSGSLVDLAQWGLPREATVRETVAAGADLVSFSGDKLLGGPQAGLIVGRRDLIAKIKKHPLKRALRVGKLTLAALEAVLRLYRTPETLAERLTTLRLLTRPADAMRVAAERIEPALQRMTGDEFIVSAEPMFSQIGSGALPVDVLPSYGLAVRLANGKRAGSQLNRIEKRLRALPRPVIGRIADGALRLDLRCLEEADEAAFIAQLEARA</sequence>
<evidence type="ECO:0000256" key="3">
    <source>
        <dbReference type="ARBA" id="ARBA00022679"/>
    </source>
</evidence>
<protein>
    <recommendedName>
        <fullName evidence="8">L-seryl-tRNA(Sec) selenium transferase</fullName>
        <ecNumber evidence="8">2.9.1.1</ecNumber>
    </recommendedName>
    <alternativeName>
        <fullName evidence="8">Selenocysteine synthase</fullName>
        <shortName evidence="8">Sec synthase</shortName>
    </alternativeName>
    <alternativeName>
        <fullName evidence="8">Selenocysteinyl-tRNA(Sec) synthase</fullName>
    </alternativeName>
</protein>
<keyword evidence="3 8" id="KW-0808">Transferase</keyword>
<dbReference type="InterPro" id="IPR018319">
    <property type="entry name" value="SelA-like"/>
</dbReference>
<evidence type="ECO:0000256" key="8">
    <source>
        <dbReference type="HAMAP-Rule" id="MF_00423"/>
    </source>
</evidence>
<evidence type="ECO:0000256" key="5">
    <source>
        <dbReference type="ARBA" id="ARBA00022917"/>
    </source>
</evidence>
<comment type="catalytic activity">
    <reaction evidence="8">
        <text>L-seryl-tRNA(Sec) + selenophosphate + H(+) = L-selenocysteinyl-tRNA(Sec) + phosphate</text>
        <dbReference type="Rhea" id="RHEA:22728"/>
        <dbReference type="Rhea" id="RHEA-COMP:9742"/>
        <dbReference type="Rhea" id="RHEA-COMP:9743"/>
        <dbReference type="ChEBI" id="CHEBI:15378"/>
        <dbReference type="ChEBI" id="CHEBI:16144"/>
        <dbReference type="ChEBI" id="CHEBI:43474"/>
        <dbReference type="ChEBI" id="CHEBI:78533"/>
        <dbReference type="ChEBI" id="CHEBI:78573"/>
        <dbReference type="EC" id="2.9.1.1"/>
    </reaction>
</comment>
<dbReference type="GO" id="GO:0001717">
    <property type="term" value="P:conversion of seryl-tRNAsec to selenocys-tRNAsec"/>
    <property type="evidence" value="ECO:0007669"/>
    <property type="project" value="UniProtKB-UniRule"/>
</dbReference>
<evidence type="ECO:0000256" key="9">
    <source>
        <dbReference type="PIRSR" id="PIRSR618319-50"/>
    </source>
</evidence>
<dbReference type="InterPro" id="IPR015424">
    <property type="entry name" value="PyrdxlP-dep_Trfase"/>
</dbReference>
<dbReference type="AlphaFoldDB" id="A0A158E3L2"/>
<dbReference type="HAMAP" id="MF_00423">
    <property type="entry name" value="SelA"/>
    <property type="match status" value="1"/>
</dbReference>
<evidence type="ECO:0000256" key="6">
    <source>
        <dbReference type="ARBA" id="ARBA00023266"/>
    </source>
</evidence>
<dbReference type="GO" id="GO:0005737">
    <property type="term" value="C:cytoplasm"/>
    <property type="evidence" value="ECO:0007669"/>
    <property type="project" value="UniProtKB-SubCell"/>
</dbReference>
<dbReference type="NCBIfam" id="TIGR00474">
    <property type="entry name" value="selA"/>
    <property type="match status" value="1"/>
</dbReference>
<evidence type="ECO:0000259" key="10">
    <source>
        <dbReference type="Pfam" id="PF12390"/>
    </source>
</evidence>
<dbReference type="EMBL" id="FCOX02000045">
    <property type="protein sequence ID" value="SAL01465.1"/>
    <property type="molecule type" value="Genomic_DNA"/>
</dbReference>
<dbReference type="Proteomes" id="UP000071859">
    <property type="component" value="Unassembled WGS sequence"/>
</dbReference>
<dbReference type="OrthoDB" id="9787096at2"/>
<dbReference type="FunFam" id="3.40.640.10:FF:000028">
    <property type="entry name" value="L-seryl-tRNA(Sec) selenium transferase"/>
    <property type="match status" value="1"/>
</dbReference>
<dbReference type="Pfam" id="PF12390">
    <property type="entry name" value="Se-cys_synth_N"/>
    <property type="match status" value="1"/>
</dbReference>